<dbReference type="SUPFAM" id="SSF55729">
    <property type="entry name" value="Acyl-CoA N-acyltransferases (Nat)"/>
    <property type="match status" value="1"/>
</dbReference>
<organism evidence="4 5">
    <name type="scientific">Streptomyces flaveolus</name>
    <dbReference type="NCBI Taxonomy" id="67297"/>
    <lineage>
        <taxon>Bacteria</taxon>
        <taxon>Bacillati</taxon>
        <taxon>Actinomycetota</taxon>
        <taxon>Actinomycetes</taxon>
        <taxon>Kitasatosporales</taxon>
        <taxon>Streptomycetaceae</taxon>
        <taxon>Streptomyces</taxon>
    </lineage>
</organism>
<dbReference type="InterPro" id="IPR050680">
    <property type="entry name" value="YpeA/RimI_acetyltransf"/>
</dbReference>
<evidence type="ECO:0000256" key="2">
    <source>
        <dbReference type="ARBA" id="ARBA00023315"/>
    </source>
</evidence>
<evidence type="ECO:0000256" key="1">
    <source>
        <dbReference type="ARBA" id="ARBA00022679"/>
    </source>
</evidence>
<evidence type="ECO:0000313" key="5">
    <source>
        <dbReference type="Proteomes" id="UP001551011"/>
    </source>
</evidence>
<reference evidence="4 5" key="1">
    <citation type="submission" date="2024-06" db="EMBL/GenBank/DDBJ databases">
        <title>The Natural Products Discovery Center: Release of the First 8490 Sequenced Strains for Exploring Actinobacteria Biosynthetic Diversity.</title>
        <authorList>
            <person name="Kalkreuter E."/>
            <person name="Kautsar S.A."/>
            <person name="Yang D."/>
            <person name="Bader C.D."/>
            <person name="Teijaro C.N."/>
            <person name="Fluegel L."/>
            <person name="Davis C.M."/>
            <person name="Simpson J.R."/>
            <person name="Lauterbach L."/>
            <person name="Steele A.D."/>
            <person name="Gui C."/>
            <person name="Meng S."/>
            <person name="Li G."/>
            <person name="Viehrig K."/>
            <person name="Ye F."/>
            <person name="Su P."/>
            <person name="Kiefer A.F."/>
            <person name="Nichols A."/>
            <person name="Cepeda A.J."/>
            <person name="Yan W."/>
            <person name="Fan B."/>
            <person name="Jiang Y."/>
            <person name="Adhikari A."/>
            <person name="Zheng C.-J."/>
            <person name="Schuster L."/>
            <person name="Cowan T.M."/>
            <person name="Smanski M.J."/>
            <person name="Chevrette M.G."/>
            <person name="De Carvalho L.P.S."/>
            <person name="Shen B."/>
        </authorList>
    </citation>
    <scope>NUCLEOTIDE SEQUENCE [LARGE SCALE GENOMIC DNA]</scope>
    <source>
        <strain evidence="4 5">NPDC020594</strain>
    </source>
</reference>
<comment type="caution">
    <text evidence="4">The sequence shown here is derived from an EMBL/GenBank/DDBJ whole genome shotgun (WGS) entry which is preliminary data.</text>
</comment>
<dbReference type="CDD" id="cd04301">
    <property type="entry name" value="NAT_SF"/>
    <property type="match status" value="1"/>
</dbReference>
<feature type="domain" description="N-acetyltransferase" evidence="3">
    <location>
        <begin position="161"/>
        <end position="309"/>
    </location>
</feature>
<accession>A0ABV3AKZ9</accession>
<proteinExistence type="predicted"/>
<keyword evidence="5" id="KW-1185">Reference proteome</keyword>
<dbReference type="PANTHER" id="PTHR43420">
    <property type="entry name" value="ACETYLTRANSFERASE"/>
    <property type="match status" value="1"/>
</dbReference>
<gene>
    <name evidence="4" type="ORF">AB0H04_38395</name>
</gene>
<dbReference type="EMBL" id="JBFAEG010000038">
    <property type="protein sequence ID" value="MEU5712631.1"/>
    <property type="molecule type" value="Genomic_DNA"/>
</dbReference>
<keyword evidence="2" id="KW-0012">Acyltransferase</keyword>
<dbReference type="InterPro" id="IPR016181">
    <property type="entry name" value="Acyl_CoA_acyltransferase"/>
</dbReference>
<dbReference type="Gene3D" id="3.40.630.30">
    <property type="match status" value="1"/>
</dbReference>
<dbReference type="PROSITE" id="PS51186">
    <property type="entry name" value="GNAT"/>
    <property type="match status" value="1"/>
</dbReference>
<dbReference type="RefSeq" id="WP_359260661.1">
    <property type="nucleotide sequence ID" value="NZ_JBFAEG010000038.1"/>
</dbReference>
<sequence>MHCRAVNESDIEAIFDLFGCAEHAAIGRRETTRADVRELLASPGLDMASRTMVVESKEGRLSGFVALHPAPQGGQLRAHLILAPADGAADTARALLHLLDEWALRDAPHPNTPVTMFQLPNCPAHDLMAAEGWSIVHSYTRLRADLDTTEFPEPAQPPLGVRLRVAADDQDRRAVHSVLEDALAGHWNHRRRTFAEFDRDQRQRGSYDAALWWLAEVDGVCAGAVIARDPSERAWIAWLGVLDAYRGRGIGTQLLRTVFRLLRDRGHHSVGVDVDTHNSAGALSVYRAAGMSERGTADQWRKIYAHQPF</sequence>
<dbReference type="PANTHER" id="PTHR43420:SF44">
    <property type="entry name" value="ACETYLTRANSFERASE YPEA"/>
    <property type="match status" value="1"/>
</dbReference>
<evidence type="ECO:0000259" key="3">
    <source>
        <dbReference type="PROSITE" id="PS51186"/>
    </source>
</evidence>
<dbReference type="Pfam" id="PF00583">
    <property type="entry name" value="Acetyltransf_1"/>
    <property type="match status" value="1"/>
</dbReference>
<name>A0ABV3AKZ9_9ACTN</name>
<protein>
    <submittedName>
        <fullName evidence="4">GNAT family N-acetyltransferase</fullName>
    </submittedName>
</protein>
<evidence type="ECO:0000313" key="4">
    <source>
        <dbReference type="EMBL" id="MEU5712631.1"/>
    </source>
</evidence>
<dbReference type="InterPro" id="IPR000182">
    <property type="entry name" value="GNAT_dom"/>
</dbReference>
<keyword evidence="1" id="KW-0808">Transferase</keyword>
<dbReference type="Proteomes" id="UP001551011">
    <property type="component" value="Unassembled WGS sequence"/>
</dbReference>